<gene>
    <name evidence="1" type="ORF">FB560_1394</name>
</gene>
<name>A0A543BLV0_9MICO</name>
<evidence type="ECO:0000313" key="2">
    <source>
        <dbReference type="Proteomes" id="UP000317209"/>
    </source>
</evidence>
<reference evidence="1 2" key="1">
    <citation type="submission" date="2019-06" db="EMBL/GenBank/DDBJ databases">
        <title>Sequencing the genomes of 1000 actinobacteria strains.</title>
        <authorList>
            <person name="Klenk H.-P."/>
        </authorList>
    </citation>
    <scope>NUCLEOTIDE SEQUENCE [LARGE SCALE GENOMIC DNA]</scope>
    <source>
        <strain evidence="1 2">DSM 20169</strain>
    </source>
</reference>
<dbReference type="RefSeq" id="WP_141871687.1">
    <property type="nucleotide sequence ID" value="NZ_VFOX01000001.1"/>
</dbReference>
<dbReference type="AlphaFoldDB" id="A0A543BLV0"/>
<dbReference type="Proteomes" id="UP000317209">
    <property type="component" value="Unassembled WGS sequence"/>
</dbReference>
<evidence type="ECO:0000313" key="1">
    <source>
        <dbReference type="EMBL" id="TQL85763.1"/>
    </source>
</evidence>
<protein>
    <submittedName>
        <fullName evidence="1">Uncharacterized protein</fullName>
    </submittedName>
</protein>
<organism evidence="1 2">
    <name type="scientific">Microbacterium saperdae</name>
    <dbReference type="NCBI Taxonomy" id="69368"/>
    <lineage>
        <taxon>Bacteria</taxon>
        <taxon>Bacillati</taxon>
        <taxon>Actinomycetota</taxon>
        <taxon>Actinomycetes</taxon>
        <taxon>Micrococcales</taxon>
        <taxon>Microbacteriaceae</taxon>
        <taxon>Microbacterium</taxon>
    </lineage>
</organism>
<dbReference type="EMBL" id="VFOX01000001">
    <property type="protein sequence ID" value="TQL85763.1"/>
    <property type="molecule type" value="Genomic_DNA"/>
</dbReference>
<comment type="caution">
    <text evidence="1">The sequence shown here is derived from an EMBL/GenBank/DDBJ whole genome shotgun (WGS) entry which is preliminary data.</text>
</comment>
<proteinExistence type="predicted"/>
<sequence length="258" mass="27651">MSHIDWSSAGLGSTTVQKPFADLLREATGVLGDVPTITEGPVVRWYDRERQITLTPLGADAAHVIVERADAAADEEYRSFESLPDSALPYRWRADDLALLPNGTSLPGERAVEDLEALAPVLTHTLVSLCTATVTVAAATGRSEIQLHLWHADPAHADLAKADRWAARRMTSLTLLRKAGAGDIRVMPVGEKALANRLSFAPTAEGATEAAAYLLTQISATGVRIPADLRLASTLTLERRTLTLSPFALGIIETGLWA</sequence>
<keyword evidence="2" id="KW-1185">Reference proteome</keyword>
<dbReference type="OrthoDB" id="5060946at2"/>
<accession>A0A543BLV0</accession>